<feature type="compositionally biased region" description="Low complexity" evidence="1">
    <location>
        <begin position="239"/>
        <end position="253"/>
    </location>
</feature>
<dbReference type="InParanoid" id="A0A0C3C878"/>
<evidence type="ECO:0000256" key="1">
    <source>
        <dbReference type="SAM" id="MobiDB-lite"/>
    </source>
</evidence>
<feature type="compositionally biased region" description="Polar residues" evidence="1">
    <location>
        <begin position="212"/>
        <end position="221"/>
    </location>
</feature>
<feature type="compositionally biased region" description="Basic residues" evidence="1">
    <location>
        <begin position="274"/>
        <end position="286"/>
    </location>
</feature>
<feature type="region of interest" description="Disordered" evidence="1">
    <location>
        <begin position="212"/>
        <end position="296"/>
    </location>
</feature>
<dbReference type="HOGENOM" id="CLU_940397_0_0_1"/>
<evidence type="ECO:0000313" key="4">
    <source>
        <dbReference type="Proteomes" id="UP000054321"/>
    </source>
</evidence>
<reference evidence="3 4" key="1">
    <citation type="submission" date="2014-04" db="EMBL/GenBank/DDBJ databases">
        <authorList>
            <consortium name="DOE Joint Genome Institute"/>
            <person name="Kuo A."/>
            <person name="Martino E."/>
            <person name="Perotto S."/>
            <person name="Kohler A."/>
            <person name="Nagy L.G."/>
            <person name="Floudas D."/>
            <person name="Copeland A."/>
            <person name="Barry K.W."/>
            <person name="Cichocki N."/>
            <person name="Veneault-Fourrey C."/>
            <person name="LaButti K."/>
            <person name="Lindquist E.A."/>
            <person name="Lipzen A."/>
            <person name="Lundell T."/>
            <person name="Morin E."/>
            <person name="Murat C."/>
            <person name="Sun H."/>
            <person name="Tunlid A."/>
            <person name="Henrissat B."/>
            <person name="Grigoriev I.V."/>
            <person name="Hibbett D.S."/>
            <person name="Martin F."/>
            <person name="Nordberg H.P."/>
            <person name="Cantor M.N."/>
            <person name="Hua S.X."/>
        </authorList>
    </citation>
    <scope>NUCLEOTIDE SEQUENCE [LARGE SCALE GENOMIC DNA]</scope>
    <source>
        <strain evidence="3 4">Zn</strain>
    </source>
</reference>
<proteinExistence type="predicted"/>
<evidence type="ECO:0000313" key="3">
    <source>
        <dbReference type="EMBL" id="KIM95088.1"/>
    </source>
</evidence>
<evidence type="ECO:0000256" key="2">
    <source>
        <dbReference type="SAM" id="SignalP"/>
    </source>
</evidence>
<feature type="signal peptide" evidence="2">
    <location>
        <begin position="1"/>
        <end position="17"/>
    </location>
</feature>
<keyword evidence="4" id="KW-1185">Reference proteome</keyword>
<dbReference type="EMBL" id="KN832888">
    <property type="protein sequence ID" value="KIM95088.1"/>
    <property type="molecule type" value="Genomic_DNA"/>
</dbReference>
<keyword evidence="2" id="KW-0732">Signal</keyword>
<dbReference type="AlphaFoldDB" id="A0A0C3C878"/>
<protein>
    <recommendedName>
        <fullName evidence="5">ShKT domain-containing protein</fullName>
    </recommendedName>
</protein>
<sequence length="296" mass="31735">MKIQLIALAAFVTMVVAAPLTETPGLGSKRKALHKRDDGVLADLMEPVVDGVANPLTAGLGRGVAGAAAGTQQPADLLGDAGDTLLHTLGGIAGNTEQGAGVAVANAAPAVQAPDVEHIQSRCTAFHENKPCKEEQQKVTYLSSKCGKDCPGWEDAEDAYKEEYKREVADNFLYYGNKDASQEDIFLEKDDCTPKKPQFILPSYQALSPTKFMSSRISKSTPGPADPNHSLSSSVTSEPASPASKSPTSPKSTFDSVENEVHHPFAVYTSRHEPWKKRQPKGHGKTIKYESDSEEE</sequence>
<name>A0A0C3C878_OIDMZ</name>
<feature type="chain" id="PRO_5002173034" description="ShKT domain-containing protein" evidence="2">
    <location>
        <begin position="18"/>
        <end position="296"/>
    </location>
</feature>
<feature type="compositionally biased region" description="Basic and acidic residues" evidence="1">
    <location>
        <begin position="287"/>
        <end position="296"/>
    </location>
</feature>
<feature type="compositionally biased region" description="Polar residues" evidence="1">
    <location>
        <begin position="229"/>
        <end position="238"/>
    </location>
</feature>
<evidence type="ECO:0008006" key="5">
    <source>
        <dbReference type="Google" id="ProtNLM"/>
    </source>
</evidence>
<dbReference type="Proteomes" id="UP000054321">
    <property type="component" value="Unassembled WGS sequence"/>
</dbReference>
<reference evidence="4" key="2">
    <citation type="submission" date="2015-01" db="EMBL/GenBank/DDBJ databases">
        <title>Evolutionary Origins and Diversification of the Mycorrhizal Mutualists.</title>
        <authorList>
            <consortium name="DOE Joint Genome Institute"/>
            <consortium name="Mycorrhizal Genomics Consortium"/>
            <person name="Kohler A."/>
            <person name="Kuo A."/>
            <person name="Nagy L.G."/>
            <person name="Floudas D."/>
            <person name="Copeland A."/>
            <person name="Barry K.W."/>
            <person name="Cichocki N."/>
            <person name="Veneault-Fourrey C."/>
            <person name="LaButti K."/>
            <person name="Lindquist E.A."/>
            <person name="Lipzen A."/>
            <person name="Lundell T."/>
            <person name="Morin E."/>
            <person name="Murat C."/>
            <person name="Riley R."/>
            <person name="Ohm R."/>
            <person name="Sun H."/>
            <person name="Tunlid A."/>
            <person name="Henrissat B."/>
            <person name="Grigoriev I.V."/>
            <person name="Hibbett D.S."/>
            <person name="Martin F."/>
        </authorList>
    </citation>
    <scope>NUCLEOTIDE SEQUENCE [LARGE SCALE GENOMIC DNA]</scope>
    <source>
        <strain evidence="4">Zn</strain>
    </source>
</reference>
<accession>A0A0C3C878</accession>
<gene>
    <name evidence="3" type="ORF">OIDMADRAFT_184186</name>
</gene>
<organism evidence="3 4">
    <name type="scientific">Oidiodendron maius (strain Zn)</name>
    <dbReference type="NCBI Taxonomy" id="913774"/>
    <lineage>
        <taxon>Eukaryota</taxon>
        <taxon>Fungi</taxon>
        <taxon>Dikarya</taxon>
        <taxon>Ascomycota</taxon>
        <taxon>Pezizomycotina</taxon>
        <taxon>Leotiomycetes</taxon>
        <taxon>Leotiomycetes incertae sedis</taxon>
        <taxon>Myxotrichaceae</taxon>
        <taxon>Oidiodendron</taxon>
    </lineage>
</organism>